<name>A0A423TTP4_PENVA</name>
<evidence type="ECO:0000256" key="1">
    <source>
        <dbReference type="SAM" id="SignalP"/>
    </source>
</evidence>
<sequence>MLPFRVAPYLSLLLVLCGSALAQETEQPPTGLPPVFDIDFESTDAQLTGCPPDKVSFELVTGYVYSAPADMLDSQPGTLMLTDCIDMCRKNRSCMAVNYETGLCVLFSSNADMYPVLEEIMSWFYKIKDLFLCSLYSFYAYTRPHAHYTPTSSAMSVTGEAHTANHLRNLTYITPSPPPPPSSLPLSASLPPLSPLFLLTIRPYLSSSPILSPLLSVFTPSIPLYLSPSPPLSPLFPFFPPSRPFFPLFLIYLFPPSLLLPLPLPLIYLIISSLPLPPTPLIYLFISPSIPSLPSLSPHLPLISIPPFPPFSLPLPHLPLHPPSLPLPPPLIYLSTPPPTSLQP</sequence>
<feature type="chain" id="PRO_5019415588" description="Apple domain-containing protein" evidence="1">
    <location>
        <begin position="23"/>
        <end position="344"/>
    </location>
</feature>
<keyword evidence="4" id="KW-1185">Reference proteome</keyword>
<dbReference type="InterPro" id="IPR003609">
    <property type="entry name" value="Pan_app"/>
</dbReference>
<organism evidence="3 4">
    <name type="scientific">Penaeus vannamei</name>
    <name type="common">Whiteleg shrimp</name>
    <name type="synonym">Litopenaeus vannamei</name>
    <dbReference type="NCBI Taxonomy" id="6689"/>
    <lineage>
        <taxon>Eukaryota</taxon>
        <taxon>Metazoa</taxon>
        <taxon>Ecdysozoa</taxon>
        <taxon>Arthropoda</taxon>
        <taxon>Crustacea</taxon>
        <taxon>Multicrustacea</taxon>
        <taxon>Malacostraca</taxon>
        <taxon>Eumalacostraca</taxon>
        <taxon>Eucarida</taxon>
        <taxon>Decapoda</taxon>
        <taxon>Dendrobranchiata</taxon>
        <taxon>Penaeoidea</taxon>
        <taxon>Penaeidae</taxon>
        <taxon>Penaeus</taxon>
    </lineage>
</organism>
<feature type="signal peptide" evidence="1">
    <location>
        <begin position="1"/>
        <end position="22"/>
    </location>
</feature>
<accession>A0A423TTP4</accession>
<evidence type="ECO:0000313" key="3">
    <source>
        <dbReference type="EMBL" id="ROT79791.1"/>
    </source>
</evidence>
<dbReference type="Proteomes" id="UP000283509">
    <property type="component" value="Unassembled WGS sequence"/>
</dbReference>
<dbReference type="PROSITE" id="PS50948">
    <property type="entry name" value="PAN"/>
    <property type="match status" value="1"/>
</dbReference>
<proteinExistence type="predicted"/>
<comment type="caution">
    <text evidence="3">The sequence shown here is derived from an EMBL/GenBank/DDBJ whole genome shotgun (WGS) entry which is preliminary data.</text>
</comment>
<gene>
    <name evidence="3" type="ORF">C7M84_001482</name>
</gene>
<feature type="domain" description="Apple" evidence="2">
    <location>
        <begin position="50"/>
        <end position="128"/>
    </location>
</feature>
<reference evidence="3 4" key="1">
    <citation type="submission" date="2018-04" db="EMBL/GenBank/DDBJ databases">
        <authorList>
            <person name="Zhang X."/>
            <person name="Yuan J."/>
            <person name="Li F."/>
            <person name="Xiang J."/>
        </authorList>
    </citation>
    <scope>NUCLEOTIDE SEQUENCE [LARGE SCALE GENOMIC DNA]</scope>
    <source>
        <tissue evidence="3">Muscle</tissue>
    </source>
</reference>
<evidence type="ECO:0000313" key="4">
    <source>
        <dbReference type="Proteomes" id="UP000283509"/>
    </source>
</evidence>
<dbReference type="AlphaFoldDB" id="A0A423TTP4"/>
<dbReference type="EMBL" id="QCYY01001187">
    <property type="protein sequence ID" value="ROT79791.1"/>
    <property type="molecule type" value="Genomic_DNA"/>
</dbReference>
<dbReference type="Pfam" id="PF00024">
    <property type="entry name" value="PAN_1"/>
    <property type="match status" value="1"/>
</dbReference>
<keyword evidence="1" id="KW-0732">Signal</keyword>
<reference evidence="3 4" key="2">
    <citation type="submission" date="2019-01" db="EMBL/GenBank/DDBJ databases">
        <title>The decoding of complex shrimp genome reveals the adaptation for benthos swimmer, frequently molting mechanism and breeding impact on genome.</title>
        <authorList>
            <person name="Sun Y."/>
            <person name="Gao Y."/>
            <person name="Yu Y."/>
        </authorList>
    </citation>
    <scope>NUCLEOTIDE SEQUENCE [LARGE SCALE GENOMIC DNA]</scope>
    <source>
        <tissue evidence="3">Muscle</tissue>
    </source>
</reference>
<dbReference type="OrthoDB" id="5867217at2759"/>
<protein>
    <recommendedName>
        <fullName evidence="2">Apple domain-containing protein</fullName>
    </recommendedName>
</protein>
<evidence type="ECO:0000259" key="2">
    <source>
        <dbReference type="PROSITE" id="PS50948"/>
    </source>
</evidence>